<dbReference type="Pfam" id="PF25104">
    <property type="entry name" value="DUF7812"/>
    <property type="match status" value="1"/>
</dbReference>
<organism evidence="2 3">
    <name type="scientific">Ananas comosus</name>
    <name type="common">Pineapple</name>
    <name type="synonym">Ananas ananas</name>
    <dbReference type="NCBI Taxonomy" id="4615"/>
    <lineage>
        <taxon>Eukaryota</taxon>
        <taxon>Viridiplantae</taxon>
        <taxon>Streptophyta</taxon>
        <taxon>Embryophyta</taxon>
        <taxon>Tracheophyta</taxon>
        <taxon>Spermatophyta</taxon>
        <taxon>Magnoliopsida</taxon>
        <taxon>Liliopsida</taxon>
        <taxon>Poales</taxon>
        <taxon>Bromeliaceae</taxon>
        <taxon>Bromelioideae</taxon>
        <taxon>Ananas</taxon>
    </lineage>
</organism>
<dbReference type="InterPro" id="IPR056714">
    <property type="entry name" value="DUF7812"/>
</dbReference>
<feature type="domain" description="DUF7812" evidence="1">
    <location>
        <begin position="17"/>
        <end position="85"/>
    </location>
</feature>
<dbReference type="EMBL" id="LSRQ01001122">
    <property type="protein sequence ID" value="OAY79140.1"/>
    <property type="molecule type" value="Genomic_DNA"/>
</dbReference>
<sequence length="107" mass="11764">MWRESCGSGFLAEDAKLLLRCCLSAFRLLEFDLSLVVEVCEVLLVELRRVFECDIGRLDSGDIRVNHAFSTAVVEGSQCPTTQSSCVQVPSSQYNLSNLTLGSMQGN</sequence>
<accession>A0A199VR23</accession>
<reference evidence="2 3" key="1">
    <citation type="journal article" date="2016" name="DNA Res.">
        <title>The draft genome of MD-2 pineapple using hybrid error correction of long reads.</title>
        <authorList>
            <person name="Redwan R.M."/>
            <person name="Saidin A."/>
            <person name="Kumar S.V."/>
        </authorList>
    </citation>
    <scope>NUCLEOTIDE SEQUENCE [LARGE SCALE GENOMIC DNA]</scope>
    <source>
        <strain evidence="3">cv. MD2</strain>
        <tissue evidence="2">Leaf</tissue>
    </source>
</reference>
<gene>
    <name evidence="2" type="ORF">ACMD2_20138</name>
</gene>
<comment type="caution">
    <text evidence="2">The sequence shown here is derived from an EMBL/GenBank/DDBJ whole genome shotgun (WGS) entry which is preliminary data.</text>
</comment>
<protein>
    <recommendedName>
        <fullName evidence="1">DUF7812 domain-containing protein</fullName>
    </recommendedName>
</protein>
<name>A0A199VR23_ANACO</name>
<dbReference type="Proteomes" id="UP000092600">
    <property type="component" value="Unassembled WGS sequence"/>
</dbReference>
<evidence type="ECO:0000313" key="3">
    <source>
        <dbReference type="Proteomes" id="UP000092600"/>
    </source>
</evidence>
<evidence type="ECO:0000313" key="2">
    <source>
        <dbReference type="EMBL" id="OAY79140.1"/>
    </source>
</evidence>
<evidence type="ECO:0000259" key="1">
    <source>
        <dbReference type="Pfam" id="PF25104"/>
    </source>
</evidence>
<proteinExistence type="predicted"/>
<dbReference type="AlphaFoldDB" id="A0A199VR23"/>